<sequence>MITQQFLPYLSQHYLSAFNNNNNSEFDVIIKIGEENNYKEFEAHSFVLLTRSIYFRTALSKEWVKKQDNKMIFHKPNITPKVFEIILKYIYGGIVEIDTEDPEDVLDLLIASDELSFVEILDYLQEIFLDRIKNSVQDYIIHVINLSIQHPTFNIIKQYVDFIIKYSPHIIFFGKEFNNLDQEILILLLQRDDIMIDEIQLWDCLLEWCKFRVELDKLNIEEWNMMDFNRLKEMLQPFIKYIRFSHMTTNDFTVKVLPYRPSVEEYIYDIIKKIFFTSIRDMIRLSFNFSIEQPKRRGIDSLLINIKECILISCWLDKRPWNYYSFSTFPYDFQLLYRASKDGFDVSTFHKLCDMKGPTLTVIRVEGTNELIGGYNPLDWHSPSEWVEGITMDSFIFKINQNLEKSILSRPSIENSVANKFNNGPDFRDDLTITTGYPESRCHCEHFGYNKPIRSSERNFIVADYEVFKVVRT</sequence>
<dbReference type="PANTHER" id="PTHR24410">
    <property type="entry name" value="HL07962P-RELATED"/>
    <property type="match status" value="1"/>
</dbReference>
<feature type="domain" description="BTB" evidence="1">
    <location>
        <begin position="26"/>
        <end position="99"/>
    </location>
</feature>
<accession>A0A397T4A2</accession>
<dbReference type="PANTHER" id="PTHR24410:SF23">
    <property type="entry name" value="BTB DOMAIN-CONTAINING PROTEIN-RELATED"/>
    <property type="match status" value="1"/>
</dbReference>
<protein>
    <recommendedName>
        <fullName evidence="5">BTB/POZ domain-containing protein</fullName>
    </recommendedName>
</protein>
<dbReference type="Gene3D" id="1.25.40.420">
    <property type="match status" value="1"/>
</dbReference>
<proteinExistence type="predicted"/>
<dbReference type="Pfam" id="PF07534">
    <property type="entry name" value="TLD"/>
    <property type="match status" value="1"/>
</dbReference>
<gene>
    <name evidence="3" type="ORF">C1645_822645</name>
</gene>
<dbReference type="InterPro" id="IPR011333">
    <property type="entry name" value="SKP1/BTB/POZ_sf"/>
</dbReference>
<organism evidence="3 4">
    <name type="scientific">Glomus cerebriforme</name>
    <dbReference type="NCBI Taxonomy" id="658196"/>
    <lineage>
        <taxon>Eukaryota</taxon>
        <taxon>Fungi</taxon>
        <taxon>Fungi incertae sedis</taxon>
        <taxon>Mucoromycota</taxon>
        <taxon>Glomeromycotina</taxon>
        <taxon>Glomeromycetes</taxon>
        <taxon>Glomerales</taxon>
        <taxon>Glomeraceae</taxon>
        <taxon>Glomus</taxon>
    </lineage>
</organism>
<dbReference type="SMART" id="SM00225">
    <property type="entry name" value="BTB"/>
    <property type="match status" value="1"/>
</dbReference>
<keyword evidence="4" id="KW-1185">Reference proteome</keyword>
<dbReference type="AlphaFoldDB" id="A0A397T4A2"/>
<dbReference type="Proteomes" id="UP000265703">
    <property type="component" value="Unassembled WGS sequence"/>
</dbReference>
<dbReference type="SMART" id="SM00584">
    <property type="entry name" value="TLDc"/>
    <property type="match status" value="1"/>
</dbReference>
<dbReference type="SUPFAM" id="SSF54695">
    <property type="entry name" value="POZ domain"/>
    <property type="match status" value="1"/>
</dbReference>
<dbReference type="PROSITE" id="PS51886">
    <property type="entry name" value="TLDC"/>
    <property type="match status" value="1"/>
</dbReference>
<evidence type="ECO:0000259" key="1">
    <source>
        <dbReference type="PROSITE" id="PS50097"/>
    </source>
</evidence>
<reference evidence="3 4" key="1">
    <citation type="submission" date="2018-06" db="EMBL/GenBank/DDBJ databases">
        <title>Comparative genomics reveals the genomic features of Rhizophagus irregularis, R. cerebriforme, R. diaphanum and Gigaspora rosea, and their symbiotic lifestyle signature.</title>
        <authorList>
            <person name="Morin E."/>
            <person name="San Clemente H."/>
            <person name="Chen E.C.H."/>
            <person name="De La Providencia I."/>
            <person name="Hainaut M."/>
            <person name="Kuo A."/>
            <person name="Kohler A."/>
            <person name="Murat C."/>
            <person name="Tang N."/>
            <person name="Roy S."/>
            <person name="Loubradou J."/>
            <person name="Henrissat B."/>
            <person name="Grigoriev I.V."/>
            <person name="Corradi N."/>
            <person name="Roux C."/>
            <person name="Martin F.M."/>
        </authorList>
    </citation>
    <scope>NUCLEOTIDE SEQUENCE [LARGE SCALE GENOMIC DNA]</scope>
    <source>
        <strain evidence="3 4">DAOM 227022</strain>
    </source>
</reference>
<dbReference type="OrthoDB" id="2305016at2759"/>
<evidence type="ECO:0000259" key="2">
    <source>
        <dbReference type="PROSITE" id="PS51886"/>
    </source>
</evidence>
<dbReference type="InterPro" id="IPR006571">
    <property type="entry name" value="TLDc_dom"/>
</dbReference>
<feature type="domain" description="TLDc" evidence="2">
    <location>
        <begin position="302"/>
        <end position="471"/>
    </location>
</feature>
<name>A0A397T4A2_9GLOM</name>
<dbReference type="EMBL" id="QKYT01000165">
    <property type="protein sequence ID" value="RIA90977.1"/>
    <property type="molecule type" value="Genomic_DNA"/>
</dbReference>
<evidence type="ECO:0000313" key="4">
    <source>
        <dbReference type="Proteomes" id="UP000265703"/>
    </source>
</evidence>
<dbReference type="Gene3D" id="3.30.710.10">
    <property type="entry name" value="Potassium Channel Kv1.1, Chain A"/>
    <property type="match status" value="1"/>
</dbReference>
<comment type="caution">
    <text evidence="3">The sequence shown here is derived from an EMBL/GenBank/DDBJ whole genome shotgun (WGS) entry which is preliminary data.</text>
</comment>
<evidence type="ECO:0008006" key="5">
    <source>
        <dbReference type="Google" id="ProtNLM"/>
    </source>
</evidence>
<dbReference type="InterPro" id="IPR000210">
    <property type="entry name" value="BTB/POZ_dom"/>
</dbReference>
<dbReference type="PROSITE" id="PS50097">
    <property type="entry name" value="BTB"/>
    <property type="match status" value="1"/>
</dbReference>
<dbReference type="InterPro" id="IPR051481">
    <property type="entry name" value="BTB-POZ/Galectin-3-binding"/>
</dbReference>
<dbReference type="Pfam" id="PF00651">
    <property type="entry name" value="BTB"/>
    <property type="match status" value="1"/>
</dbReference>
<dbReference type="CDD" id="cd18186">
    <property type="entry name" value="BTB_POZ_ZBTB_KLHL-like"/>
    <property type="match status" value="1"/>
</dbReference>
<evidence type="ECO:0000313" key="3">
    <source>
        <dbReference type="EMBL" id="RIA90977.1"/>
    </source>
</evidence>